<evidence type="ECO:0000256" key="4">
    <source>
        <dbReference type="ARBA" id="ARBA00022880"/>
    </source>
</evidence>
<dbReference type="Pfam" id="PF07962">
    <property type="entry name" value="Swi3"/>
    <property type="match status" value="1"/>
</dbReference>
<keyword evidence="10" id="KW-0378">Hydrolase</keyword>
<evidence type="ECO:0000313" key="11">
    <source>
        <dbReference type="Proteomes" id="UP001642482"/>
    </source>
</evidence>
<feature type="domain" description="Chromosome segregation in meiosis protein 3" evidence="9">
    <location>
        <begin position="78"/>
        <end position="159"/>
    </location>
</feature>
<proteinExistence type="inferred from homology"/>
<comment type="similarity">
    <text evidence="2 7">Belongs to the CSM3 family.</text>
</comment>
<evidence type="ECO:0000256" key="5">
    <source>
        <dbReference type="ARBA" id="ARBA00023242"/>
    </source>
</evidence>
<feature type="compositionally biased region" description="Acidic residues" evidence="8">
    <location>
        <begin position="204"/>
        <end position="214"/>
    </location>
</feature>
<keyword evidence="5 7" id="KW-0539">Nucleus</keyword>
<keyword evidence="4" id="KW-0236">DNA replication inhibitor</keyword>
<feature type="region of interest" description="Disordered" evidence="8">
    <location>
        <begin position="177"/>
        <end position="241"/>
    </location>
</feature>
<keyword evidence="10" id="KW-0067">ATP-binding</keyword>
<dbReference type="InterPro" id="IPR012923">
    <property type="entry name" value="Csm3"/>
</dbReference>
<evidence type="ECO:0000256" key="7">
    <source>
        <dbReference type="RuleBase" id="RU366049"/>
    </source>
</evidence>
<evidence type="ECO:0000256" key="8">
    <source>
        <dbReference type="SAM" id="MobiDB-lite"/>
    </source>
</evidence>
<keyword evidence="6 7" id="KW-0131">Cell cycle</keyword>
<dbReference type="GO" id="GO:0004386">
    <property type="term" value="F:helicase activity"/>
    <property type="evidence" value="ECO:0007669"/>
    <property type="project" value="UniProtKB-KW"/>
</dbReference>
<feature type="compositionally biased region" description="Acidic residues" evidence="8">
    <location>
        <begin position="28"/>
        <end position="38"/>
    </location>
</feature>
<name>A0ABP0CAV5_9PEZI</name>
<feature type="compositionally biased region" description="Polar residues" evidence="8">
    <location>
        <begin position="41"/>
        <end position="55"/>
    </location>
</feature>
<evidence type="ECO:0000256" key="2">
    <source>
        <dbReference type="ARBA" id="ARBA00006075"/>
    </source>
</evidence>
<dbReference type="PANTHER" id="PTHR13220:SF11">
    <property type="entry name" value="TIMELESS-INTERACTING PROTEIN"/>
    <property type="match status" value="1"/>
</dbReference>
<feature type="region of interest" description="Disordered" evidence="8">
    <location>
        <begin position="1"/>
        <end position="20"/>
    </location>
</feature>
<organism evidence="10 11">
    <name type="scientific">Sporothrix eucalyptigena</name>
    <dbReference type="NCBI Taxonomy" id="1812306"/>
    <lineage>
        <taxon>Eukaryota</taxon>
        <taxon>Fungi</taxon>
        <taxon>Dikarya</taxon>
        <taxon>Ascomycota</taxon>
        <taxon>Pezizomycotina</taxon>
        <taxon>Sordariomycetes</taxon>
        <taxon>Sordariomycetidae</taxon>
        <taxon>Ophiostomatales</taxon>
        <taxon>Ophiostomataceae</taxon>
        <taxon>Sporothrix</taxon>
    </lineage>
</organism>
<keyword evidence="10" id="KW-0347">Helicase</keyword>
<evidence type="ECO:0000256" key="3">
    <source>
        <dbReference type="ARBA" id="ARBA00022763"/>
    </source>
</evidence>
<evidence type="ECO:0000259" key="9">
    <source>
        <dbReference type="Pfam" id="PF07962"/>
    </source>
</evidence>
<evidence type="ECO:0000313" key="10">
    <source>
        <dbReference type="EMBL" id="CAK7228260.1"/>
    </source>
</evidence>
<protein>
    <recommendedName>
        <fullName evidence="7">Chromosome segregation in meiosis protein</fullName>
    </recommendedName>
</protein>
<keyword evidence="3 7" id="KW-0227">DNA damage</keyword>
<keyword evidence="11" id="KW-1185">Reference proteome</keyword>
<evidence type="ECO:0000256" key="1">
    <source>
        <dbReference type="ARBA" id="ARBA00004123"/>
    </source>
</evidence>
<dbReference type="PANTHER" id="PTHR13220">
    <property type="entry name" value="TIMELESS INTERACTING-RELATED"/>
    <property type="match status" value="1"/>
</dbReference>
<comment type="subcellular location">
    <subcellularLocation>
        <location evidence="1 7">Nucleus</location>
    </subcellularLocation>
</comment>
<keyword evidence="10" id="KW-0547">Nucleotide-binding</keyword>
<gene>
    <name evidence="10" type="primary">SKI2_2</name>
    <name evidence="10" type="ORF">SEUCBS140593_006854</name>
</gene>
<dbReference type="EMBL" id="CAWUHD010000078">
    <property type="protein sequence ID" value="CAK7228260.1"/>
    <property type="molecule type" value="Genomic_DNA"/>
</dbReference>
<comment type="caution">
    <text evidence="10">The sequence shown here is derived from an EMBL/GenBank/DDBJ whole genome shotgun (WGS) entry which is preliminary data.</text>
</comment>
<feature type="compositionally biased region" description="Low complexity" evidence="8">
    <location>
        <begin position="185"/>
        <end position="203"/>
    </location>
</feature>
<feature type="region of interest" description="Disordered" evidence="8">
    <location>
        <begin position="28"/>
        <end position="75"/>
    </location>
</feature>
<dbReference type="InterPro" id="IPR040038">
    <property type="entry name" value="TIPIN/Csm3/Swi3"/>
</dbReference>
<evidence type="ECO:0000256" key="6">
    <source>
        <dbReference type="ARBA" id="ARBA00023306"/>
    </source>
</evidence>
<sequence length="288" mass="31644">MASTTTKRPTSQAAGSFGDYIPDDFADFGDLFSDDEPSGADANSASTKAQQTKGDSTAGLGIDEEVEVKKKAREPRVKLDQSRLLSAKGIPALRKQARILKLKGKGHEFSDASRLLSMYQLWLDDLFPKARFSDALVMIEKEGHKTGMHKMRMEWINESKPKDPEDNLDDATILSTTQRPSDSRQQPQQQQQQPHTSNDGLDSIPDDLFDDDLYDATPAPPAQGARVQGVGNPDLDQVPDESELDALMAEAMEVHGPDDYQPPPMQMPDDDFDDLDALIAEAEAEAPT</sequence>
<reference evidence="10 11" key="1">
    <citation type="submission" date="2024-01" db="EMBL/GenBank/DDBJ databases">
        <authorList>
            <person name="Allen C."/>
            <person name="Tagirdzhanova G."/>
        </authorList>
    </citation>
    <scope>NUCLEOTIDE SEQUENCE [LARGE SCALE GENOMIC DNA]</scope>
</reference>
<feature type="compositionally biased region" description="Polar residues" evidence="8">
    <location>
        <begin position="1"/>
        <end position="14"/>
    </location>
</feature>
<accession>A0ABP0CAV5</accession>
<comment type="function">
    <text evidence="7">Plays an important role in the control of DNA replication and the maintenance of replication fork stability.</text>
</comment>
<dbReference type="Proteomes" id="UP001642482">
    <property type="component" value="Unassembled WGS sequence"/>
</dbReference>